<dbReference type="InterPro" id="IPR032876">
    <property type="entry name" value="J_dom"/>
</dbReference>
<dbReference type="Pfam" id="PF09327">
    <property type="entry name" value="Phage_Tail_Tip"/>
    <property type="match status" value="1"/>
</dbReference>
<feature type="region of interest" description="Disordered" evidence="1">
    <location>
        <begin position="1113"/>
        <end position="1134"/>
    </location>
</feature>
<evidence type="ECO:0000256" key="2">
    <source>
        <dbReference type="SAM" id="SignalP"/>
    </source>
</evidence>
<dbReference type="AlphaFoldDB" id="F9Y4M1"/>
<keyword evidence="2" id="KW-0732">Signal</keyword>
<feature type="domain" description="Glycine-rich" evidence="5">
    <location>
        <begin position="879"/>
        <end position="1148"/>
    </location>
</feature>
<dbReference type="Gene3D" id="1.20.5.340">
    <property type="match status" value="1"/>
</dbReference>
<dbReference type="EMBL" id="CP002018">
    <property type="protein sequence ID" value="AEM40578.1"/>
    <property type="molecule type" value="Genomic_DNA"/>
</dbReference>
<dbReference type="RefSeq" id="WP_014537639.1">
    <property type="nucleotide sequence ID" value="NC_017384.1"/>
</dbReference>
<dbReference type="Pfam" id="PF13550">
    <property type="entry name" value="Phage-tail_3"/>
    <property type="match status" value="1"/>
</dbReference>
<dbReference type="OrthoDB" id="7822067at2"/>
<organism evidence="6 7">
    <name type="scientific">Ketogulonicigenium vulgare (strain WSH-001)</name>
    <dbReference type="NCBI Taxonomy" id="759362"/>
    <lineage>
        <taxon>Bacteria</taxon>
        <taxon>Pseudomonadati</taxon>
        <taxon>Pseudomonadota</taxon>
        <taxon>Alphaproteobacteria</taxon>
        <taxon>Rhodobacterales</taxon>
        <taxon>Roseobacteraceae</taxon>
        <taxon>Ketogulonicigenium</taxon>
    </lineage>
</organism>
<feature type="region of interest" description="Disordered" evidence="1">
    <location>
        <begin position="1001"/>
        <end position="1023"/>
    </location>
</feature>
<sequence length="1154" mass="120086">MSKAAKKIIGVAAVIGLAFIPGMQGAAASAWTWATTTVTGKLMSSVALTALGQVLAGKQSAGASSGIKNEVTLTGGTVSQGFILGRYATGGSHVCPPMTHGRAGGAQNAYLTYVIAASDVPGCSLDGILVDGKLAEITTTNHATYGQMVKFDDRSDRAWVRWHDGHQTAADSHLLAAYGNRKERPWTADMIGHGTAYAVVTFQYDTEAFKGMPQVQLVVGGIPLYDPRFDSSIGGAGAMRWHDRSTWAASENPAVQAYNILRGITLPDGRIWGGQADSAQLPLTSWVAAMNAADAQVATTGGGSEPAWRTSYEVALSDEPATVLEQLGAASLMQFAEVGTAWLTRLGGPAAPVAWISDDDIVVTEGRSFEVIKSMAEVYNGVAVAFPDPASNWQSVPAPIYRNPAHIAADDGQENIADLQLGAAPYAEQVQRLAVAYAEDSRRSRVFTITLPPEYAYLTPLDTISWSSQENGFDGKVFEVAGKTVSPFTQLVTFSLREVDPNDYQPDLDKVVPWVPVSQQPEALEALMLSGVNAYGLILEDNAGAPRRPAIRAVWQGDGLFGVTGIAYEVAATGSNAVLTGMMADPAAGGLTIADGILPATSYQIRLRPIAEGLPVVWSGWVSVTTPDVRLTADELSAEIRASLATLDAWIAADLGDLPGIVIALEEVQDALISSVQDIEGQQAATSGAVAGLSTRVADAEGRLATQAEALTSLNSSVSDLALAQAGTATAVSSLTTRVSDAEGNLTALSDSLTSVSAQVGDMSAEGRFRVTVVAEEAGASTTIGLNARVMGGGAQDSQAALYLRARSGAPSEVIIDAQRFAVTGGQSDVYPFIIDNGRVYMRGAMIEADSLTLPLFANGVLQTALYPVRVDIFMSSVSNWQPPMEGLAAAYVIGGGGGGGAVYQGYYNNQAAQGYRPMFAGGGGSGGFGWNFIPNLNFSQRYNIFVGAGGGGGWVSGGAQEGWGWDGGASHFYNLNAGGWSESQIINVWAAGGQSGWVGSREATPNRWSPPRQSGHATGGRWNSPGYGNTHDMSVHIGAGGSSADFGLGVDRWGNPFGEGQQGGMREAWPAIFNGLEVTGLPFKGLYGNDFRGGAGNVHGWEGNGGYGGGGAGRSTHDYRGDDGGTNGSRDVAGGSGGQGFVMVVYYGQGNLK</sequence>
<dbReference type="HOGENOM" id="CLU_274950_0_0_5"/>
<evidence type="ECO:0000259" key="5">
    <source>
        <dbReference type="Pfam" id="PF21722"/>
    </source>
</evidence>
<dbReference type="InterPro" id="IPR049304">
    <property type="entry name" value="Gly_rich_dom"/>
</dbReference>
<keyword evidence="7" id="KW-1185">Reference proteome</keyword>
<name>F9Y4M1_KETVW</name>
<evidence type="ECO:0000256" key="1">
    <source>
        <dbReference type="SAM" id="MobiDB-lite"/>
    </source>
</evidence>
<evidence type="ECO:0000313" key="6">
    <source>
        <dbReference type="EMBL" id="AEM40578.1"/>
    </source>
</evidence>
<feature type="signal peptide" evidence="2">
    <location>
        <begin position="1"/>
        <end position="26"/>
    </location>
</feature>
<dbReference type="PATRIC" id="fig|759362.5.peg.767"/>
<evidence type="ECO:0000259" key="4">
    <source>
        <dbReference type="Pfam" id="PF13550"/>
    </source>
</evidence>
<evidence type="ECO:0000313" key="7">
    <source>
        <dbReference type="Proteomes" id="UP000000692"/>
    </source>
</evidence>
<accession>F9Y4M1</accession>
<dbReference type="InterPro" id="IPR015406">
    <property type="entry name" value="GpJ_CSF"/>
</dbReference>
<dbReference type="Pfam" id="PF21722">
    <property type="entry name" value="Gly_rich_2"/>
    <property type="match status" value="1"/>
</dbReference>
<reference evidence="6 7" key="1">
    <citation type="journal article" date="2011" name="J. Bacteriol.">
        <title>Complete genome sequence of the industrial strain Ketogulonicigenium vulgare WSH-001.</title>
        <authorList>
            <person name="Liu L."/>
            <person name="Li Y."/>
            <person name="Zhang J."/>
            <person name="Zhou Z."/>
            <person name="Liu J."/>
            <person name="Li X."/>
            <person name="Zhou J."/>
            <person name="Du G."/>
            <person name="Wang L."/>
            <person name="Chen J."/>
        </authorList>
    </citation>
    <scope>NUCLEOTIDE SEQUENCE [LARGE SCALE GENOMIC DNA]</scope>
    <source>
        <strain evidence="6 7">WSH-001</strain>
    </source>
</reference>
<evidence type="ECO:0000259" key="3">
    <source>
        <dbReference type="Pfam" id="PF09327"/>
    </source>
</evidence>
<dbReference type="KEGG" id="kvl:KVU_0739"/>
<gene>
    <name evidence="6" type="ordered locus">KVU_0739</name>
</gene>
<dbReference type="eggNOG" id="COG4733">
    <property type="taxonomic scope" value="Bacteria"/>
</dbReference>
<protein>
    <submittedName>
        <fullName evidence="6">Uncharacterized protein</fullName>
    </submittedName>
</protein>
<feature type="chain" id="PRO_5003391815" evidence="2">
    <location>
        <begin position="27"/>
        <end position="1154"/>
    </location>
</feature>
<proteinExistence type="predicted"/>
<feature type="domain" description="Tip attachment protein J" evidence="4">
    <location>
        <begin position="319"/>
        <end position="474"/>
    </location>
</feature>
<feature type="domain" description="Tip attachment protein J central straight fiber" evidence="3">
    <location>
        <begin position="803"/>
        <end position="858"/>
    </location>
</feature>
<dbReference type="Proteomes" id="UP000000692">
    <property type="component" value="Chromosome"/>
</dbReference>